<keyword evidence="1 3" id="KW-0663">Pyridoxal phosphate</keyword>
<reference evidence="5" key="1">
    <citation type="journal article" date="2019" name="Int. J. Syst. Evol. Microbiol.">
        <title>The Global Catalogue of Microorganisms (GCM) 10K type strain sequencing project: providing services to taxonomists for standard genome sequencing and annotation.</title>
        <authorList>
            <consortium name="The Broad Institute Genomics Platform"/>
            <consortium name="The Broad Institute Genome Sequencing Center for Infectious Disease"/>
            <person name="Wu L."/>
            <person name="Ma J."/>
        </authorList>
    </citation>
    <scope>NUCLEOTIDE SEQUENCE [LARGE SCALE GENOMIC DNA]</scope>
    <source>
        <strain evidence="5">JCM 17110</strain>
    </source>
</reference>
<dbReference type="PANTHER" id="PTHR30244:SF34">
    <property type="entry name" value="DTDP-4-AMINO-4,6-DIDEOXYGALACTOSE TRANSAMINASE"/>
    <property type="match status" value="1"/>
</dbReference>
<dbReference type="InterPro" id="IPR015421">
    <property type="entry name" value="PyrdxlP-dep_Trfase_major"/>
</dbReference>
<dbReference type="EMBL" id="BAABCX010000001">
    <property type="protein sequence ID" value="GAA3535609.1"/>
    <property type="molecule type" value="Genomic_DNA"/>
</dbReference>
<dbReference type="Proteomes" id="UP001500795">
    <property type="component" value="Unassembled WGS sequence"/>
</dbReference>
<keyword evidence="4" id="KW-0032">Aminotransferase</keyword>
<evidence type="ECO:0000256" key="1">
    <source>
        <dbReference type="ARBA" id="ARBA00022898"/>
    </source>
</evidence>
<accession>A0ABP6VGU8</accession>
<protein>
    <submittedName>
        <fullName evidence="4">DegT/DnrJ/EryC1/StrS aminotransferase family protein</fullName>
    </submittedName>
</protein>
<dbReference type="Pfam" id="PF01041">
    <property type="entry name" value="DegT_DnrJ_EryC1"/>
    <property type="match status" value="1"/>
</dbReference>
<dbReference type="SUPFAM" id="SSF53383">
    <property type="entry name" value="PLP-dependent transferases"/>
    <property type="match status" value="1"/>
</dbReference>
<proteinExistence type="inferred from homology"/>
<dbReference type="InterPro" id="IPR015424">
    <property type="entry name" value="PyrdxlP-dep_Trfase"/>
</dbReference>
<comment type="caution">
    <text evidence="4">The sequence shown here is derived from an EMBL/GenBank/DDBJ whole genome shotgun (WGS) entry which is preliminary data.</text>
</comment>
<dbReference type="PANTHER" id="PTHR30244">
    <property type="entry name" value="TRANSAMINASE"/>
    <property type="match status" value="1"/>
</dbReference>
<organism evidence="4 5">
    <name type="scientific">Zobellella aerophila</name>
    <dbReference type="NCBI Taxonomy" id="870480"/>
    <lineage>
        <taxon>Bacteria</taxon>
        <taxon>Pseudomonadati</taxon>
        <taxon>Pseudomonadota</taxon>
        <taxon>Gammaproteobacteria</taxon>
        <taxon>Aeromonadales</taxon>
        <taxon>Aeromonadaceae</taxon>
        <taxon>Zobellella</taxon>
    </lineage>
</organism>
<keyword evidence="4" id="KW-0808">Transferase</keyword>
<evidence type="ECO:0000256" key="3">
    <source>
        <dbReference type="RuleBase" id="RU004508"/>
    </source>
</evidence>
<evidence type="ECO:0000256" key="2">
    <source>
        <dbReference type="ARBA" id="ARBA00037999"/>
    </source>
</evidence>
<keyword evidence="5" id="KW-1185">Reference proteome</keyword>
<dbReference type="InterPro" id="IPR015422">
    <property type="entry name" value="PyrdxlP-dep_Trfase_small"/>
</dbReference>
<evidence type="ECO:0000313" key="4">
    <source>
        <dbReference type="EMBL" id="GAA3535609.1"/>
    </source>
</evidence>
<dbReference type="Gene3D" id="3.90.1150.10">
    <property type="entry name" value="Aspartate Aminotransferase, domain 1"/>
    <property type="match status" value="1"/>
</dbReference>
<dbReference type="PIRSF" id="PIRSF000390">
    <property type="entry name" value="PLP_StrS"/>
    <property type="match status" value="1"/>
</dbReference>
<comment type="similarity">
    <text evidence="2 3">Belongs to the DegT/DnrJ/EryC1 family.</text>
</comment>
<dbReference type="CDD" id="cd00616">
    <property type="entry name" value="AHBA_syn"/>
    <property type="match status" value="1"/>
</dbReference>
<sequence length="392" mass="43680">MLNTPFSPWPSFTEEEADIVSRVLMSNRVNYWTGQECRSFEKEFSSWVGTDYAVALANGSLALDVALKALGVGSGDDVIVTPRTFLASASSVVTAGANPVFSDVDINTQNITAEYIEAVLTPNTKAVIVVHLAGMPAEMDDIMALSEKHQLYVIEDCAQAHGAKYKGRSVGSIGHIGAWSFCQDKIMTTGGEGGMVTTNSRELWSKMWSYKDHGKSYEAACEYEHHSGFRWLHESFGSNWRMMEIQAAIGRVQLKRMKGWTIARQANAARIDAVARRYPIVEVVKVPDYIEPAEYKHYLFVNPSHLAPGWSRERIIDEVMARGVPCYQGSCSEVYLEKAFDNTPWRPARRLPNAKLLGETSLMFLVHPTLTVGEINKTCTVLEKVLRMAQKL</sequence>
<dbReference type="InterPro" id="IPR000653">
    <property type="entry name" value="DegT/StrS_aminotransferase"/>
</dbReference>
<gene>
    <name evidence="4" type="ORF">GCM10022394_14010</name>
</gene>
<name>A0ABP6VGU8_9GAMM</name>
<evidence type="ECO:0000313" key="5">
    <source>
        <dbReference type="Proteomes" id="UP001500795"/>
    </source>
</evidence>
<dbReference type="GO" id="GO:0008483">
    <property type="term" value="F:transaminase activity"/>
    <property type="evidence" value="ECO:0007669"/>
    <property type="project" value="UniProtKB-KW"/>
</dbReference>
<dbReference type="Gene3D" id="3.40.640.10">
    <property type="entry name" value="Type I PLP-dependent aspartate aminotransferase-like (Major domain)"/>
    <property type="match status" value="1"/>
</dbReference>
<dbReference type="RefSeq" id="WP_344956207.1">
    <property type="nucleotide sequence ID" value="NZ_BAABCX010000001.1"/>
</dbReference>